<keyword evidence="2 5" id="KW-0690">Ribosome biogenesis</keyword>
<comment type="similarity">
    <text evidence="5">Belongs to the YqgF HJR family.</text>
</comment>
<evidence type="ECO:0000313" key="8">
    <source>
        <dbReference type="Proteomes" id="UP000320813"/>
    </source>
</evidence>
<comment type="caution">
    <text evidence="7">The sequence shown here is derived from an EMBL/GenBank/DDBJ whole genome shotgun (WGS) entry which is preliminary data.</text>
</comment>
<protein>
    <recommendedName>
        <fullName evidence="5">Putative pre-16S rRNA nuclease</fullName>
        <ecNumber evidence="5">3.1.-.-</ecNumber>
    </recommendedName>
</protein>
<dbReference type="GO" id="GO:0004518">
    <property type="term" value="F:nuclease activity"/>
    <property type="evidence" value="ECO:0007669"/>
    <property type="project" value="UniProtKB-KW"/>
</dbReference>
<dbReference type="GO" id="GO:0000967">
    <property type="term" value="P:rRNA 5'-end processing"/>
    <property type="evidence" value="ECO:0007669"/>
    <property type="project" value="UniProtKB-UniRule"/>
</dbReference>
<comment type="function">
    <text evidence="5">Could be a nuclease involved in processing of the 5'-end of pre-16S rRNA.</text>
</comment>
<feature type="domain" description="YqgF/RNase H-like" evidence="6">
    <location>
        <begin position="13"/>
        <end position="120"/>
    </location>
</feature>
<dbReference type="InterPro" id="IPR006641">
    <property type="entry name" value="YqgF/RNaseH-like_dom"/>
</dbReference>
<reference evidence="7 8" key="1">
    <citation type="submission" date="2019-01" db="EMBL/GenBank/DDBJ databases">
        <title>Insights into ecological role of a new deltaproteobacterial order Candidatus Sinidesulfobacterales (Sva0485) by metagenomics and metatranscriptomics.</title>
        <authorList>
            <person name="Tan S."/>
            <person name="Liu J."/>
            <person name="Fang Y."/>
            <person name="Hedlund B.P."/>
            <person name="Lian Z.H."/>
            <person name="Huang L.Y."/>
            <person name="Li J.T."/>
            <person name="Huang L.N."/>
            <person name="Li W.J."/>
            <person name="Jiang H.C."/>
            <person name="Dong H.L."/>
            <person name="Shu W.S."/>
        </authorList>
    </citation>
    <scope>NUCLEOTIDE SEQUENCE [LARGE SCALE GENOMIC DNA]</scope>
    <source>
        <strain evidence="7">AP3</strain>
    </source>
</reference>
<dbReference type="CDD" id="cd16964">
    <property type="entry name" value="YqgF"/>
    <property type="match status" value="1"/>
</dbReference>
<dbReference type="Gene3D" id="3.30.420.140">
    <property type="entry name" value="YqgF/RNase H-like domain"/>
    <property type="match status" value="1"/>
</dbReference>
<proteinExistence type="inferred from homology"/>
<accession>A0A519B9G1</accession>
<dbReference type="InterPro" id="IPR037027">
    <property type="entry name" value="YqgF/RNaseH-like_dom_sf"/>
</dbReference>
<dbReference type="InterPro" id="IPR005227">
    <property type="entry name" value="YqgF"/>
</dbReference>
<dbReference type="GO" id="GO:0016788">
    <property type="term" value="F:hydrolase activity, acting on ester bonds"/>
    <property type="evidence" value="ECO:0007669"/>
    <property type="project" value="UniProtKB-UniRule"/>
</dbReference>
<dbReference type="HAMAP" id="MF_00651">
    <property type="entry name" value="Nuclease_YqgF"/>
    <property type="match status" value="1"/>
</dbReference>
<organism evidence="7 8">
    <name type="scientific">Candidatus Acidulodesulfobacterium ferriphilum</name>
    <dbReference type="NCBI Taxonomy" id="2597223"/>
    <lineage>
        <taxon>Bacteria</taxon>
        <taxon>Deltaproteobacteria</taxon>
        <taxon>Candidatus Acidulodesulfobacterales</taxon>
        <taxon>Candidatus Acidulodesulfobacterium</taxon>
    </lineage>
</organism>
<dbReference type="GO" id="GO:0005829">
    <property type="term" value="C:cytosol"/>
    <property type="evidence" value="ECO:0007669"/>
    <property type="project" value="TreeGrafter"/>
</dbReference>
<dbReference type="SUPFAM" id="SSF53098">
    <property type="entry name" value="Ribonuclease H-like"/>
    <property type="match status" value="1"/>
</dbReference>
<evidence type="ECO:0000256" key="4">
    <source>
        <dbReference type="ARBA" id="ARBA00022801"/>
    </source>
</evidence>
<dbReference type="SMART" id="SM00732">
    <property type="entry name" value="YqgFc"/>
    <property type="match status" value="1"/>
</dbReference>
<evidence type="ECO:0000256" key="3">
    <source>
        <dbReference type="ARBA" id="ARBA00022722"/>
    </source>
</evidence>
<dbReference type="Proteomes" id="UP000320813">
    <property type="component" value="Unassembled WGS sequence"/>
</dbReference>
<dbReference type="EMBL" id="SGBD01000005">
    <property type="protein sequence ID" value="RZD13929.1"/>
    <property type="molecule type" value="Genomic_DNA"/>
</dbReference>
<dbReference type="AlphaFoldDB" id="A0A519B9G1"/>
<sequence>MIWGLKRRSMPNRKALGIDYGLKRIGLSLSDDTQTIAFPFKYIPNTSLKEIIAELEEIIFNENIGLIVIGMPFGLKGKQTDLSLKINEFVEELYRAQNSGKTENPIPIVIYDERFSTIQAQKSLISQNVKRKKRKEIVDSVASTFILQSYLDKNKKNNKNL</sequence>
<keyword evidence="1 5" id="KW-0963">Cytoplasm</keyword>
<dbReference type="EC" id="3.1.-.-" evidence="5"/>
<evidence type="ECO:0000256" key="2">
    <source>
        <dbReference type="ARBA" id="ARBA00022517"/>
    </source>
</evidence>
<dbReference type="Pfam" id="PF03652">
    <property type="entry name" value="RuvX"/>
    <property type="match status" value="1"/>
</dbReference>
<comment type="subcellular location">
    <subcellularLocation>
        <location evidence="5">Cytoplasm</location>
    </subcellularLocation>
</comment>
<evidence type="ECO:0000256" key="1">
    <source>
        <dbReference type="ARBA" id="ARBA00022490"/>
    </source>
</evidence>
<name>A0A519B9G1_9DELT</name>
<evidence type="ECO:0000256" key="5">
    <source>
        <dbReference type="HAMAP-Rule" id="MF_00651"/>
    </source>
</evidence>
<dbReference type="NCBIfam" id="TIGR00250">
    <property type="entry name" value="RNAse_H_YqgF"/>
    <property type="match status" value="1"/>
</dbReference>
<dbReference type="PANTHER" id="PTHR33317:SF4">
    <property type="entry name" value="POLYNUCLEOTIDYL TRANSFERASE, RIBONUCLEASE H-LIKE SUPERFAMILY PROTEIN"/>
    <property type="match status" value="1"/>
</dbReference>
<evidence type="ECO:0000259" key="6">
    <source>
        <dbReference type="SMART" id="SM00732"/>
    </source>
</evidence>
<gene>
    <name evidence="7" type="primary">ruvX</name>
    <name evidence="7" type="ORF">EVJ47_08335</name>
</gene>
<keyword evidence="3 5" id="KW-0540">Nuclease</keyword>
<dbReference type="PANTHER" id="PTHR33317">
    <property type="entry name" value="POLYNUCLEOTIDYL TRANSFERASE, RIBONUCLEASE H-LIKE SUPERFAMILY PROTEIN"/>
    <property type="match status" value="1"/>
</dbReference>
<evidence type="ECO:0000313" key="7">
    <source>
        <dbReference type="EMBL" id="RZD13929.1"/>
    </source>
</evidence>
<keyword evidence="4 5" id="KW-0378">Hydrolase</keyword>
<dbReference type="InterPro" id="IPR012337">
    <property type="entry name" value="RNaseH-like_sf"/>
</dbReference>